<evidence type="ECO:0000259" key="3">
    <source>
        <dbReference type="PROSITE" id="PS50157"/>
    </source>
</evidence>
<comment type="caution">
    <text evidence="4">The sequence shown here is derived from an EMBL/GenBank/DDBJ whole genome shotgun (WGS) entry which is preliminary data.</text>
</comment>
<keyword evidence="1" id="KW-0479">Metal-binding</keyword>
<feature type="domain" description="C2H2-type" evidence="3">
    <location>
        <begin position="59"/>
        <end position="86"/>
    </location>
</feature>
<reference evidence="4" key="1">
    <citation type="submission" date="2023-02" db="EMBL/GenBank/DDBJ databases">
        <title>Colletotrichum kahawae CIFC_Que2 genome sequencing and assembly.</title>
        <authorList>
            <person name="Baroncelli R."/>
        </authorList>
    </citation>
    <scope>NUCLEOTIDE SEQUENCE</scope>
    <source>
        <strain evidence="4">CIFC_Que2</strain>
    </source>
</reference>
<dbReference type="InterPro" id="IPR036236">
    <property type="entry name" value="Znf_C2H2_sf"/>
</dbReference>
<dbReference type="EMBL" id="VYYT01000884">
    <property type="protein sequence ID" value="KAK2728286.1"/>
    <property type="molecule type" value="Genomic_DNA"/>
</dbReference>
<evidence type="ECO:0000256" key="2">
    <source>
        <dbReference type="SAM" id="MobiDB-lite"/>
    </source>
</evidence>
<accession>A0AAD9XUU3</accession>
<dbReference type="InterPro" id="IPR013087">
    <property type="entry name" value="Znf_C2H2_type"/>
</dbReference>
<dbReference type="Gene3D" id="3.30.160.60">
    <property type="entry name" value="Classic Zinc Finger"/>
    <property type="match status" value="1"/>
</dbReference>
<evidence type="ECO:0000313" key="5">
    <source>
        <dbReference type="Proteomes" id="UP001281614"/>
    </source>
</evidence>
<dbReference type="PROSITE" id="PS00028">
    <property type="entry name" value="ZINC_FINGER_C2H2_1"/>
    <property type="match status" value="1"/>
</dbReference>
<dbReference type="Proteomes" id="UP001281614">
    <property type="component" value="Unassembled WGS sequence"/>
</dbReference>
<name>A0AAD9XUU3_COLKA</name>
<dbReference type="GO" id="GO:0008270">
    <property type="term" value="F:zinc ion binding"/>
    <property type="evidence" value="ECO:0007669"/>
    <property type="project" value="UniProtKB-KW"/>
</dbReference>
<sequence length="139" mass="15637">MALELVHNDEPVIYHKRRKPNSRPRQSSSDETFSCSVCTTFSGDVPSLIEHMRCHNRSHICRAPGCTRRFSTSRDLTRHTRSAHSNTVLTCSICFAIIKGSRMDNLQRHIRNRHSAQAMAQASPSDCSSWSSPGGYTSM</sequence>
<dbReference type="AlphaFoldDB" id="A0AAD9XUU3"/>
<protein>
    <recommendedName>
        <fullName evidence="3">C2H2-type domain-containing protein</fullName>
    </recommendedName>
</protein>
<gene>
    <name evidence="4" type="ORF">CKAH01_11181</name>
</gene>
<feature type="region of interest" description="Disordered" evidence="2">
    <location>
        <begin position="117"/>
        <end position="139"/>
    </location>
</feature>
<dbReference type="InterPro" id="IPR015318">
    <property type="entry name" value="Znf_GAGA-bd_fac"/>
</dbReference>
<dbReference type="SMART" id="SM00355">
    <property type="entry name" value="ZnF_C2H2"/>
    <property type="match status" value="3"/>
</dbReference>
<dbReference type="PROSITE" id="PS50157">
    <property type="entry name" value="ZINC_FINGER_C2H2_2"/>
    <property type="match status" value="1"/>
</dbReference>
<feature type="compositionally biased region" description="Low complexity" evidence="2">
    <location>
        <begin position="123"/>
        <end position="132"/>
    </location>
</feature>
<keyword evidence="5" id="KW-1185">Reference proteome</keyword>
<keyword evidence="1" id="KW-0863">Zinc-finger</keyword>
<organism evidence="4 5">
    <name type="scientific">Colletotrichum kahawae</name>
    <name type="common">Coffee berry disease fungus</name>
    <dbReference type="NCBI Taxonomy" id="34407"/>
    <lineage>
        <taxon>Eukaryota</taxon>
        <taxon>Fungi</taxon>
        <taxon>Dikarya</taxon>
        <taxon>Ascomycota</taxon>
        <taxon>Pezizomycotina</taxon>
        <taxon>Sordariomycetes</taxon>
        <taxon>Hypocreomycetidae</taxon>
        <taxon>Glomerellales</taxon>
        <taxon>Glomerellaceae</taxon>
        <taxon>Colletotrichum</taxon>
        <taxon>Colletotrichum gloeosporioides species complex</taxon>
    </lineage>
</organism>
<evidence type="ECO:0000256" key="1">
    <source>
        <dbReference type="PROSITE-ProRule" id="PRU00042"/>
    </source>
</evidence>
<evidence type="ECO:0000313" key="4">
    <source>
        <dbReference type="EMBL" id="KAK2728286.1"/>
    </source>
</evidence>
<proteinExistence type="predicted"/>
<dbReference type="Pfam" id="PF09237">
    <property type="entry name" value="GAGA"/>
    <property type="match status" value="1"/>
</dbReference>
<keyword evidence="1" id="KW-0862">Zinc</keyword>
<dbReference type="SUPFAM" id="SSF57667">
    <property type="entry name" value="beta-beta-alpha zinc fingers"/>
    <property type="match status" value="1"/>
</dbReference>